<dbReference type="GO" id="GO:0015074">
    <property type="term" value="P:DNA integration"/>
    <property type="evidence" value="ECO:0007669"/>
    <property type="project" value="InterPro"/>
</dbReference>
<dbReference type="InterPro" id="IPR024457">
    <property type="entry name" value="Putative_integrase_N"/>
</dbReference>
<organism evidence="3 4">
    <name type="scientific">Hydrogenophaga aromaticivorans</name>
    <dbReference type="NCBI Taxonomy" id="2610898"/>
    <lineage>
        <taxon>Bacteria</taxon>
        <taxon>Pseudomonadati</taxon>
        <taxon>Pseudomonadota</taxon>
        <taxon>Betaproteobacteria</taxon>
        <taxon>Burkholderiales</taxon>
        <taxon>Comamonadaceae</taxon>
        <taxon>Hydrogenophaga</taxon>
    </lineage>
</organism>
<dbReference type="Gene3D" id="1.10.443.10">
    <property type="entry name" value="Intergrase catalytic core"/>
    <property type="match status" value="1"/>
</dbReference>
<dbReference type="AlphaFoldDB" id="A0A7Y8GXX0"/>
<sequence length="464" mass="51645">MRVKFQKNGGWVSFQLLRPRTGGQYSGMEPKFLPTDSRALKNLITSVAEVIDHHGRERTNGKVASERTFRQNHEVMTAFCRRLHKLGFAIEGASQLRRTHIESVVQDWWRDGISQKTMQNQLSRVRIFCGWIGKPDMVARGNGVAQFLPDVDPAAVKVKTIAEKTKSWTGNGLDAGRIIRAAMAEDFRHAAMLALGLTFGLRKKEMLLIKPWKADKTTYLEITDNVGKNGKYRQIPIEDGEFGQSQRAALEMAKKACRKSEYLGWPEMTLKAAENRYYYLMKRLGLTKTELGVTGHGARAEYAELTLLLQGVVPPTLGGQANQMPKADIEDAMLKVSGAMGHNDLHATGAYYGSYARPQSMNPLGGRIGPTLILDSVLAITCQIWANPAPRPDEEGTDYIPRSSRSKVVGTAVIDSMDGIEQKMSLSELVERWPGCREQVLGQLAGLKIEHLIEQEESESKNTC</sequence>
<dbReference type="InterPro" id="IPR013762">
    <property type="entry name" value="Integrase-like_cat_sf"/>
</dbReference>
<evidence type="ECO:0000256" key="1">
    <source>
        <dbReference type="ARBA" id="ARBA00023172"/>
    </source>
</evidence>
<protein>
    <recommendedName>
        <fullName evidence="2">Putative integrase N-terminal domain-containing protein</fullName>
    </recommendedName>
</protein>
<evidence type="ECO:0000313" key="3">
    <source>
        <dbReference type="EMBL" id="NWF46052.1"/>
    </source>
</evidence>
<proteinExistence type="predicted"/>
<gene>
    <name evidence="3" type="ORF">F3K02_12435</name>
</gene>
<dbReference type="Proteomes" id="UP000545507">
    <property type="component" value="Unassembled WGS sequence"/>
</dbReference>
<evidence type="ECO:0000259" key="2">
    <source>
        <dbReference type="Pfam" id="PF12834"/>
    </source>
</evidence>
<dbReference type="GO" id="GO:0006310">
    <property type="term" value="P:DNA recombination"/>
    <property type="evidence" value="ECO:0007669"/>
    <property type="project" value="UniProtKB-KW"/>
</dbReference>
<dbReference type="EMBL" id="VYGV01000011">
    <property type="protein sequence ID" value="NWF46052.1"/>
    <property type="molecule type" value="Genomic_DNA"/>
</dbReference>
<keyword evidence="4" id="KW-1185">Reference proteome</keyword>
<comment type="caution">
    <text evidence="3">The sequence shown here is derived from an EMBL/GenBank/DDBJ whole genome shotgun (WGS) entry which is preliminary data.</text>
</comment>
<dbReference type="RefSeq" id="WP_177135960.1">
    <property type="nucleotide sequence ID" value="NZ_VYGV01000011.1"/>
</dbReference>
<reference evidence="3 4" key="1">
    <citation type="submission" date="2019-09" db="EMBL/GenBank/DDBJ databases">
        <title>Hydrogenophaga aromatica sp. nov., isolated from a para-xylene-degrading enrichment culture.</title>
        <authorList>
            <person name="Tancsics A."/>
            <person name="Banerjee S."/>
        </authorList>
    </citation>
    <scope>NUCLEOTIDE SEQUENCE [LARGE SCALE GENOMIC DNA]</scope>
    <source>
        <strain evidence="3 4">D2P1</strain>
    </source>
</reference>
<dbReference type="InterPro" id="IPR011010">
    <property type="entry name" value="DNA_brk_join_enz"/>
</dbReference>
<dbReference type="SUPFAM" id="SSF56349">
    <property type="entry name" value="DNA breaking-rejoining enzymes"/>
    <property type="match status" value="1"/>
</dbReference>
<evidence type="ECO:0000313" key="4">
    <source>
        <dbReference type="Proteomes" id="UP000545507"/>
    </source>
</evidence>
<name>A0A7Y8GXX0_9BURK</name>
<dbReference type="GO" id="GO:0003677">
    <property type="term" value="F:DNA binding"/>
    <property type="evidence" value="ECO:0007669"/>
    <property type="project" value="InterPro"/>
</dbReference>
<feature type="domain" description="Putative integrase N-terminal" evidence="2">
    <location>
        <begin position="64"/>
        <end position="137"/>
    </location>
</feature>
<dbReference type="Pfam" id="PF12834">
    <property type="entry name" value="Phage_int_SAM_2"/>
    <property type="match status" value="1"/>
</dbReference>
<accession>A0A7Y8GXX0</accession>
<keyword evidence="1" id="KW-0233">DNA recombination</keyword>